<dbReference type="PANTHER" id="PTHR40596:SF1">
    <property type="entry name" value="CITRATE LYASE ALPHA CHAIN"/>
    <property type="match status" value="1"/>
</dbReference>
<dbReference type="RefSeq" id="WP_071611507.1">
    <property type="nucleotide sequence ID" value="NZ_CP015756.1"/>
</dbReference>
<gene>
    <name evidence="2" type="ORF">A7L45_03610</name>
</gene>
<keyword evidence="1 2" id="KW-0456">Lyase</keyword>
<dbReference type="GO" id="GO:0008815">
    <property type="term" value="F:citrate (pro-3S)-lyase activity"/>
    <property type="evidence" value="ECO:0007669"/>
    <property type="project" value="UniProtKB-UniRule"/>
</dbReference>
<name>A0A1J0GD49_9CLOT</name>
<dbReference type="SUPFAM" id="SSF100950">
    <property type="entry name" value="NagB/RpiA/CoA transferase-like"/>
    <property type="match status" value="2"/>
</dbReference>
<dbReference type="EC" id="4.1.3.6" evidence="1"/>
<dbReference type="InterPro" id="IPR006472">
    <property type="entry name" value="Citrate_lyase_asu"/>
</dbReference>
<reference evidence="3" key="1">
    <citation type="journal article" date="2016" name="Front. Microbiol.">
        <title>Complete Genome Sequence of Clostridium estertheticum DSM 8809, a Microbe Identified in Spoiled Vacuum Packed Beef.</title>
        <authorList>
            <person name="Yu Z."/>
            <person name="Gunn L."/>
            <person name="Brennan E."/>
            <person name="Reid R."/>
            <person name="Wall P.G."/>
            <person name="Gaora O.P."/>
            <person name="Hurley D."/>
            <person name="Bolton D."/>
            <person name="Fanning S."/>
        </authorList>
    </citation>
    <scope>NUCLEOTIDE SEQUENCE [LARGE SCALE GENOMIC DNA]</scope>
    <source>
        <strain evidence="3">DSM 8809</strain>
    </source>
</reference>
<dbReference type="EC" id="2.8.3.10" evidence="1"/>
<dbReference type="OrthoDB" id="9767643at2"/>
<comment type="subcellular location">
    <subcellularLocation>
        <location evidence="1">Cytoplasm</location>
    </subcellularLocation>
</comment>
<dbReference type="PANTHER" id="PTHR40596">
    <property type="entry name" value="CITRATE LYASE ALPHA CHAIN"/>
    <property type="match status" value="1"/>
</dbReference>
<dbReference type="AlphaFoldDB" id="A0A1J0GD49"/>
<dbReference type="Pfam" id="PF04223">
    <property type="entry name" value="CitF"/>
    <property type="match status" value="1"/>
</dbReference>
<keyword evidence="3" id="KW-1185">Reference proteome</keyword>
<organism evidence="2 3">
    <name type="scientific">Clostridium estertheticum subsp. estertheticum</name>
    <dbReference type="NCBI Taxonomy" id="1552"/>
    <lineage>
        <taxon>Bacteria</taxon>
        <taxon>Bacillati</taxon>
        <taxon>Bacillota</taxon>
        <taxon>Clostridia</taxon>
        <taxon>Eubacteriales</taxon>
        <taxon>Clostridiaceae</taxon>
        <taxon>Clostridium</taxon>
    </lineage>
</organism>
<comment type="catalytic activity">
    <reaction evidence="1">
        <text>citrate + acetyl-CoA = (3S)-citryl-CoA + acetate</text>
        <dbReference type="Rhea" id="RHEA:19405"/>
        <dbReference type="ChEBI" id="CHEBI:16947"/>
        <dbReference type="ChEBI" id="CHEBI:30089"/>
        <dbReference type="ChEBI" id="CHEBI:57288"/>
        <dbReference type="ChEBI" id="CHEBI:57321"/>
        <dbReference type="EC" id="2.8.3.10"/>
    </reaction>
</comment>
<sequence length="513" mass="55273">MPKNKIGRDIPEYIEGIGELRPYNGPFSFQPTKRKYGRDLSQVKPGDIKLLDSIEKAVIKTELKDGMTISFHHHFREGDYILNMVLDTIAKLGIKNLTLASSSLNAVHEPLIEHIKNGVVTKIITSGVRGPLAEAISNGILETPIIIRSHGGRARAIEAGDSQIDVAFLGAPCCDEYGNANGYSGKSFCGSLGYAKVDAEYADKVVLITDNLVQYPNVPASILQTDVDCVVKIESIGDPNGIVSGATRFTKDPRELLIAKYAAASIEASGYFVPGFSIQCGTGGASLAVARFIRERMIEDNIKASFALGGITGQFVEMLNEGLISKLYDTQSFDLTAAKSIGENPDHCEISASFYANPHNKGCVVNKLDIVLLSALEIDTDFNVNVITGSDGVIRGASGGHCDTAAGSKLTMIVAPLIRGRIPTIVDKVNTVITPGETIDVVVTDRGIAVNPLRQDLIEKLTKAKLPLFTIEQLKGKAEKITGKPKAIEYTDKIVGIVEYRDGSIIDVIRQVR</sequence>
<evidence type="ECO:0000313" key="2">
    <source>
        <dbReference type="EMBL" id="APC39211.1"/>
    </source>
</evidence>
<evidence type="ECO:0000313" key="3">
    <source>
        <dbReference type="Proteomes" id="UP000182569"/>
    </source>
</evidence>
<protein>
    <recommendedName>
        <fullName evidence="1">Citrate lyase alpha chain</fullName>
        <shortName evidence="1">Citrase alpha chain</shortName>
        <ecNumber evidence="1">2.8.3.10</ecNumber>
        <ecNumber evidence="1">4.1.3.6</ecNumber>
    </recommendedName>
    <alternativeName>
        <fullName evidence="1">Citrate (pro-3S)-lyase alpha chain</fullName>
    </alternativeName>
    <alternativeName>
        <fullName evidence="1">Citrate CoA-transferase subunit</fullName>
    </alternativeName>
</protein>
<dbReference type="GO" id="GO:0008814">
    <property type="term" value="F:citrate CoA-transferase activity"/>
    <property type="evidence" value="ECO:0007669"/>
    <property type="project" value="UniProtKB-UniRule"/>
</dbReference>
<dbReference type="EMBL" id="CP015756">
    <property type="protein sequence ID" value="APC39211.1"/>
    <property type="molecule type" value="Genomic_DNA"/>
</dbReference>
<dbReference type="STRING" id="1552.A7L45_03610"/>
<dbReference type="Gene3D" id="3.40.1080.10">
    <property type="entry name" value="Glutaconate Coenzyme A-transferase"/>
    <property type="match status" value="2"/>
</dbReference>
<dbReference type="Proteomes" id="UP000182569">
    <property type="component" value="Chromosome"/>
</dbReference>
<dbReference type="GO" id="GO:0009346">
    <property type="term" value="C:ATP-independent citrate lyase complex"/>
    <property type="evidence" value="ECO:0007669"/>
    <property type="project" value="UniProtKB-UniRule"/>
</dbReference>
<keyword evidence="1" id="KW-0963">Cytoplasm</keyword>
<keyword evidence="1" id="KW-0808">Transferase</keyword>
<dbReference type="InterPro" id="IPR037171">
    <property type="entry name" value="NagB/RpiA_transferase-like"/>
</dbReference>
<dbReference type="KEGG" id="ceu:A7L45_03610"/>
<accession>A0A1J0GD49</accession>
<comment type="catalytic activity">
    <reaction evidence="1">
        <text>citrate = oxaloacetate + acetate</text>
        <dbReference type="Rhea" id="RHEA:10760"/>
        <dbReference type="ChEBI" id="CHEBI:16452"/>
        <dbReference type="ChEBI" id="CHEBI:16947"/>
        <dbReference type="ChEBI" id="CHEBI:30089"/>
        <dbReference type="EC" id="4.1.3.6"/>
    </reaction>
</comment>
<dbReference type="GO" id="GO:0005737">
    <property type="term" value="C:cytoplasm"/>
    <property type="evidence" value="ECO:0007669"/>
    <property type="project" value="UniProtKB-SubCell"/>
</dbReference>
<evidence type="ECO:0000256" key="1">
    <source>
        <dbReference type="PIRNR" id="PIRNR009451"/>
    </source>
</evidence>
<proteinExistence type="predicted"/>
<dbReference type="GO" id="GO:0006084">
    <property type="term" value="P:acetyl-CoA metabolic process"/>
    <property type="evidence" value="ECO:0007669"/>
    <property type="project" value="UniProtKB-UniRule"/>
</dbReference>
<dbReference type="NCBIfam" id="TIGR01584">
    <property type="entry name" value="citF"/>
    <property type="match status" value="1"/>
</dbReference>
<dbReference type="PIRSF" id="PIRSF009451">
    <property type="entry name" value="Citrt_lyas_alpha"/>
    <property type="match status" value="1"/>
</dbReference>